<proteinExistence type="predicted"/>
<comment type="caution">
    <text evidence="3">The sequence shown here is derived from an EMBL/GenBank/DDBJ whole genome shotgun (WGS) entry which is preliminary data.</text>
</comment>
<reference evidence="3" key="1">
    <citation type="submission" date="2023-07" db="EMBL/GenBank/DDBJ databases">
        <title>Gilvimarinus algae sp. nov., isolated from the surface of Kelp.</title>
        <authorList>
            <person name="Sun Y.Y."/>
            <person name="Gong Y."/>
            <person name="Du Z.J."/>
        </authorList>
    </citation>
    <scope>NUCLEOTIDE SEQUENCE</scope>
    <source>
        <strain evidence="3">SDUM040014</strain>
    </source>
</reference>
<dbReference type="PROSITE" id="PS50125">
    <property type="entry name" value="GUANYLATE_CYCLASE_2"/>
    <property type="match status" value="1"/>
</dbReference>
<dbReference type="Gene3D" id="2.60.200.20">
    <property type="match status" value="1"/>
</dbReference>
<dbReference type="CDD" id="cd00060">
    <property type="entry name" value="FHA"/>
    <property type="match status" value="1"/>
</dbReference>
<organism evidence="3 4">
    <name type="scientific">Gilvimarinus algae</name>
    <dbReference type="NCBI Taxonomy" id="3058037"/>
    <lineage>
        <taxon>Bacteria</taxon>
        <taxon>Pseudomonadati</taxon>
        <taxon>Pseudomonadota</taxon>
        <taxon>Gammaproteobacteria</taxon>
        <taxon>Cellvibrionales</taxon>
        <taxon>Cellvibrionaceae</taxon>
        <taxon>Gilvimarinus</taxon>
    </lineage>
</organism>
<keyword evidence="4" id="KW-1185">Reference proteome</keyword>
<dbReference type="Pfam" id="PF00498">
    <property type="entry name" value="FHA"/>
    <property type="match status" value="1"/>
</dbReference>
<dbReference type="EMBL" id="JAULRT010000052">
    <property type="protein sequence ID" value="MDO3382681.1"/>
    <property type="molecule type" value="Genomic_DNA"/>
</dbReference>
<dbReference type="InterPro" id="IPR008984">
    <property type="entry name" value="SMAD_FHA_dom_sf"/>
</dbReference>
<dbReference type="PROSITE" id="PS50006">
    <property type="entry name" value="FHA_DOMAIN"/>
    <property type="match status" value="1"/>
</dbReference>
<dbReference type="SMART" id="SM00240">
    <property type="entry name" value="FHA"/>
    <property type="match status" value="1"/>
</dbReference>
<dbReference type="RefSeq" id="WP_302713062.1">
    <property type="nucleotide sequence ID" value="NZ_JAULRT010000052.1"/>
</dbReference>
<evidence type="ECO:0000313" key="3">
    <source>
        <dbReference type="EMBL" id="MDO3382681.1"/>
    </source>
</evidence>
<dbReference type="Gene3D" id="3.30.70.1230">
    <property type="entry name" value="Nucleotide cyclase"/>
    <property type="match status" value="1"/>
</dbReference>
<dbReference type="PANTHER" id="PTHR43081">
    <property type="entry name" value="ADENYLATE CYCLASE, TERMINAL-DIFFERENTIATION SPECIFIC-RELATED"/>
    <property type="match status" value="1"/>
</dbReference>
<dbReference type="InterPro" id="IPR029787">
    <property type="entry name" value="Nucleotide_cyclase"/>
</dbReference>
<evidence type="ECO:0000259" key="1">
    <source>
        <dbReference type="PROSITE" id="PS50006"/>
    </source>
</evidence>
<feature type="domain" description="Guanylate cyclase" evidence="2">
    <location>
        <begin position="9"/>
        <end position="116"/>
    </location>
</feature>
<sequence>MQPKRLSQAVMFADVSGSSRLYKEQGNTQAKQSIDTTLEGTRAIITQHQGTVVKTLGDEIMARFDEPHQACQAAVDLQRRAEGELALRIGMSCGELLMDEHGDVFGDVVNDAAAVSHIARARQIVITDVMRDLLPGFLAHQCEAFDRVTLKGANHPRLVYRLCWETPTQPHNATAVMEVAELHQRLQAHRLYIEGAQRSQELGPEDLPLTFGRDAEAVHWAIDSDKVSREHCEIVFRRGKFVLIDHSTNGTYVTVSQDEALYIRREEAPLTGSGTLCLGQKPGRPDTVTLSFTVKST</sequence>
<evidence type="ECO:0000313" key="4">
    <source>
        <dbReference type="Proteomes" id="UP001168380"/>
    </source>
</evidence>
<dbReference type="InterPro" id="IPR000253">
    <property type="entry name" value="FHA_dom"/>
</dbReference>
<dbReference type="InterPro" id="IPR050697">
    <property type="entry name" value="Adenylyl/Guanylyl_Cyclase_3/4"/>
</dbReference>
<dbReference type="SUPFAM" id="SSF55073">
    <property type="entry name" value="Nucleotide cyclase"/>
    <property type="match status" value="1"/>
</dbReference>
<dbReference type="InterPro" id="IPR001054">
    <property type="entry name" value="A/G_cyclase"/>
</dbReference>
<protein>
    <submittedName>
        <fullName evidence="3">Adenylate/guanylate cyclase domain-containing protein</fullName>
    </submittedName>
</protein>
<dbReference type="Pfam" id="PF00211">
    <property type="entry name" value="Guanylate_cyc"/>
    <property type="match status" value="1"/>
</dbReference>
<feature type="domain" description="FHA" evidence="1">
    <location>
        <begin position="209"/>
        <end position="254"/>
    </location>
</feature>
<name>A0ABT8TF12_9GAMM</name>
<evidence type="ECO:0000259" key="2">
    <source>
        <dbReference type="PROSITE" id="PS50125"/>
    </source>
</evidence>
<accession>A0ABT8TF12</accession>
<dbReference type="CDD" id="cd07302">
    <property type="entry name" value="CHD"/>
    <property type="match status" value="1"/>
</dbReference>
<dbReference type="Proteomes" id="UP001168380">
    <property type="component" value="Unassembled WGS sequence"/>
</dbReference>
<gene>
    <name evidence="3" type="ORF">QWI16_10905</name>
</gene>
<dbReference type="PANTHER" id="PTHR43081:SF1">
    <property type="entry name" value="ADENYLATE CYCLASE, TERMINAL-DIFFERENTIATION SPECIFIC"/>
    <property type="match status" value="1"/>
</dbReference>
<dbReference type="SUPFAM" id="SSF49879">
    <property type="entry name" value="SMAD/FHA domain"/>
    <property type="match status" value="1"/>
</dbReference>